<reference evidence="6" key="2">
    <citation type="submission" date="2013-07" db="EMBL/GenBank/DDBJ databases">
        <title>Scylla paramamosain.</title>
        <authorList>
            <person name="Li S.K."/>
            <person name="Xie C.P."/>
        </authorList>
    </citation>
    <scope>NUCLEOTIDE SEQUENCE</scope>
</reference>
<keyword evidence="4 5" id="KW-0472">Membrane</keyword>
<name>S6DL17_SCYPA</name>
<organism evidence="6">
    <name type="scientific">Scylla paramamosain</name>
    <name type="common">Mud crab</name>
    <dbReference type="NCBI Taxonomy" id="85552"/>
    <lineage>
        <taxon>Eukaryota</taxon>
        <taxon>Metazoa</taxon>
        <taxon>Ecdysozoa</taxon>
        <taxon>Arthropoda</taxon>
        <taxon>Crustacea</taxon>
        <taxon>Multicrustacea</taxon>
        <taxon>Malacostraca</taxon>
        <taxon>Eumalacostraca</taxon>
        <taxon>Eucarida</taxon>
        <taxon>Decapoda</taxon>
        <taxon>Pleocyemata</taxon>
        <taxon>Brachyura</taxon>
        <taxon>Eubrachyura</taxon>
        <taxon>Portunoidea</taxon>
        <taxon>Portunidae</taxon>
        <taxon>Portuninae</taxon>
        <taxon>Scylla</taxon>
    </lineage>
</organism>
<proteinExistence type="evidence at transcript level"/>
<dbReference type="AlphaFoldDB" id="S6DL17"/>
<evidence type="ECO:0000256" key="2">
    <source>
        <dbReference type="ARBA" id="ARBA00022692"/>
    </source>
</evidence>
<protein>
    <submittedName>
        <fullName evidence="6">Tetraspanin</fullName>
    </submittedName>
</protein>
<evidence type="ECO:0000256" key="1">
    <source>
        <dbReference type="ARBA" id="ARBA00004141"/>
    </source>
</evidence>
<gene>
    <name evidence="6" type="primary">tsp</name>
</gene>
<accession>S6DL17</accession>
<feature type="transmembrane region" description="Helical" evidence="5">
    <location>
        <begin position="41"/>
        <end position="65"/>
    </location>
</feature>
<dbReference type="PANTHER" id="PTHR19282">
    <property type="entry name" value="TETRASPANIN"/>
    <property type="match status" value="1"/>
</dbReference>
<keyword evidence="2 5" id="KW-0812">Transmembrane</keyword>
<feature type="transmembrane region" description="Helical" evidence="5">
    <location>
        <begin position="85"/>
        <end position="106"/>
    </location>
</feature>
<dbReference type="PRINTS" id="PR00259">
    <property type="entry name" value="TMFOUR"/>
</dbReference>
<evidence type="ECO:0000256" key="5">
    <source>
        <dbReference type="SAM" id="Phobius"/>
    </source>
</evidence>
<comment type="subcellular location">
    <subcellularLocation>
        <location evidence="1">Membrane</location>
        <topology evidence="1">Multi-pass membrane protein</topology>
    </subcellularLocation>
</comment>
<dbReference type="InterPro" id="IPR018499">
    <property type="entry name" value="Tetraspanin/Peripherin"/>
</dbReference>
<evidence type="ECO:0000313" key="6">
    <source>
        <dbReference type="EMBL" id="CCW43205.1"/>
    </source>
</evidence>
<reference evidence="6" key="1">
    <citation type="submission" date="2013-04" db="EMBL/GenBank/DDBJ databases">
        <authorList>
            <person name="Li S."/>
        </authorList>
    </citation>
    <scope>NUCLEOTIDE SEQUENCE</scope>
</reference>
<evidence type="ECO:0000256" key="4">
    <source>
        <dbReference type="ARBA" id="ARBA00023136"/>
    </source>
</evidence>
<dbReference type="Pfam" id="PF00335">
    <property type="entry name" value="Tetraspanin"/>
    <property type="match status" value="1"/>
</dbReference>
<keyword evidence="3 5" id="KW-1133">Transmembrane helix</keyword>
<evidence type="ECO:0000256" key="3">
    <source>
        <dbReference type="ARBA" id="ARBA00022989"/>
    </source>
</evidence>
<feature type="transmembrane region" description="Helical" evidence="5">
    <location>
        <begin position="113"/>
        <end position="137"/>
    </location>
</feature>
<dbReference type="EMBL" id="HF952164">
    <property type="protein sequence ID" value="CCW43205.1"/>
    <property type="molecule type" value="mRNA"/>
</dbReference>
<dbReference type="GO" id="GO:0005886">
    <property type="term" value="C:plasma membrane"/>
    <property type="evidence" value="ECO:0007669"/>
    <property type="project" value="TreeGrafter"/>
</dbReference>
<sequence>MGSLPLAIKEGGSAALRSGLMGSHGGGDLRGGCCSVNFLKYVLFIFNFIFLVGGIAVLAVASWTIAEKHDYVAVLTTSTYATTGYLLLLAGLLCLPAALLACCAIHKENKCNLLAYTFLLLVVFLLEAVAGVVAYVYEEQVMAELAHTLQDTFKHSYLSDDTVTRAIDTMQLEVRGA</sequence>
<dbReference type="PANTHER" id="PTHR19282:SF544">
    <property type="entry name" value="TETRASPANIN"/>
    <property type="match status" value="1"/>
</dbReference>